<dbReference type="NCBIfam" id="TIGR02601">
    <property type="entry name" value="autotrns_rpt"/>
    <property type="match status" value="2"/>
</dbReference>
<dbReference type="InterPro" id="IPR005546">
    <property type="entry name" value="Autotransporte_beta"/>
</dbReference>
<accession>A0ABW3F9L1</accession>
<feature type="domain" description="Autotransporter" evidence="2">
    <location>
        <begin position="541"/>
        <end position="819"/>
    </location>
</feature>
<evidence type="ECO:0000313" key="4">
    <source>
        <dbReference type="Proteomes" id="UP001597128"/>
    </source>
</evidence>
<protein>
    <submittedName>
        <fullName evidence="3">Autotransporter domain-containing protein</fullName>
    </submittedName>
</protein>
<dbReference type="PANTHER" id="PTHR35037">
    <property type="entry name" value="C-TERMINAL REGION OF AIDA-LIKE PROTEIN"/>
    <property type="match status" value="1"/>
</dbReference>
<evidence type="ECO:0000256" key="1">
    <source>
        <dbReference type="ARBA" id="ARBA00022729"/>
    </source>
</evidence>
<dbReference type="SMART" id="SM00869">
    <property type="entry name" value="Autotransporter"/>
    <property type="match status" value="1"/>
</dbReference>
<dbReference type="PANTHER" id="PTHR35037:SF3">
    <property type="entry name" value="C-TERMINAL REGION OF AIDA-LIKE PROTEIN"/>
    <property type="match status" value="1"/>
</dbReference>
<dbReference type="Pfam" id="PF03797">
    <property type="entry name" value="Autotransporter"/>
    <property type="match status" value="1"/>
</dbReference>
<dbReference type="InterPro" id="IPR011050">
    <property type="entry name" value="Pectin_lyase_fold/virulence"/>
</dbReference>
<sequence length="819" mass="82897">MDITNGGTWNSSNNVILGSGLNSKTVLTVDGIGSSVNIAGELNSGRFGGLGIINITNGGQLNAAAGFRSGYGQLLIDGSGSKMTTHFLSGTGESSLDIRNGGSLSVATFFELYGQTSLNVSGPLSVVEVSTANLISYGASVSVSEGGKIKAKGIYLGSNEGKAGVLNVGVGGKAGILDVPEVSLNDMAKVNFNHTDFLNFNSPITGNGSVNKIGSDFGVTALTGANTYTGGTNISSGALQVGNGGTTGSIVGDVNNNGALIFNRSDNITFSGVISGTGDVVKAGSGVVTLSGMNTYTGSTIIAEGTLQVDGSIDSSSRVTIAPGAVLTGSGRMPALVMNGTMALYGVPGTSLGISGNLTMSADSVYEARVRGAMADRINVAGTATLAGTLKLIPRGAPYVFKSPYTLLSAAGGRSGTFNKIDTAGTFGGAVNSEVSYTGNDVLLTLTPGKLTTFVTDDAPHNGIIIASAIDRAVTDGGDPSSLFAIFNQPAAAIPASVNQLSGELHTAAPALAYRASDQFLRAMLNPMAAGRLGINQQPVFDKPVYSIWASAFGSDGRNSGDSTVGSARRTISDTYIASGVDVQIKPGTIVGLAVSGGSAHASLAGSGGKIDADVFQAGLYGTTQLGKVRLGAAGSYARLDNDVSRAIPVLGSNLSSSYVTTAWSGRLQGSVEAASWNGLSLSPLVALQATRAYSPHVNEANGAGALTLKSRSETNSRGELGVQLDADSPFDGLPITGFARVAWAHYFQRDADLSASLIGLPGAGFKVTGAEANRNSALMIVGVNASLNKRVTVGFNLDSEHSGSGDRIGAFANARFEF</sequence>
<organism evidence="3 4">
    <name type="scientific">Methylophilus luteus</name>
    <dbReference type="NCBI Taxonomy" id="640108"/>
    <lineage>
        <taxon>Bacteria</taxon>
        <taxon>Pseudomonadati</taxon>
        <taxon>Pseudomonadota</taxon>
        <taxon>Betaproteobacteria</taxon>
        <taxon>Nitrosomonadales</taxon>
        <taxon>Methylophilaceae</taxon>
        <taxon>Methylophilus</taxon>
    </lineage>
</organism>
<gene>
    <name evidence="3" type="ORF">ACFQ1Z_11910</name>
</gene>
<dbReference type="SUPFAM" id="SSF51126">
    <property type="entry name" value="Pectin lyase-like"/>
    <property type="match status" value="1"/>
</dbReference>
<dbReference type="Gene3D" id="2.40.128.130">
    <property type="entry name" value="Autotransporter beta-domain"/>
    <property type="match status" value="1"/>
</dbReference>
<reference evidence="4" key="1">
    <citation type="journal article" date="2019" name="Int. J. Syst. Evol. Microbiol.">
        <title>The Global Catalogue of Microorganisms (GCM) 10K type strain sequencing project: providing services to taxonomists for standard genome sequencing and annotation.</title>
        <authorList>
            <consortium name="The Broad Institute Genomics Platform"/>
            <consortium name="The Broad Institute Genome Sequencing Center for Infectious Disease"/>
            <person name="Wu L."/>
            <person name="Ma J."/>
        </authorList>
    </citation>
    <scope>NUCLEOTIDE SEQUENCE [LARGE SCALE GENOMIC DNA]</scope>
    <source>
        <strain evidence="4">CCUG 58412</strain>
    </source>
</reference>
<evidence type="ECO:0000313" key="3">
    <source>
        <dbReference type="EMBL" id="MFD0914257.1"/>
    </source>
</evidence>
<dbReference type="PROSITE" id="PS51208">
    <property type="entry name" value="AUTOTRANSPORTER"/>
    <property type="match status" value="1"/>
</dbReference>
<dbReference type="SUPFAM" id="SSF103515">
    <property type="entry name" value="Autotransporter"/>
    <property type="match status" value="1"/>
</dbReference>
<dbReference type="EMBL" id="JBHTKB010000002">
    <property type="protein sequence ID" value="MFD0914257.1"/>
    <property type="molecule type" value="Genomic_DNA"/>
</dbReference>
<dbReference type="Pfam" id="PF12951">
    <property type="entry name" value="PATR"/>
    <property type="match status" value="2"/>
</dbReference>
<dbReference type="InterPro" id="IPR051551">
    <property type="entry name" value="Autotransporter_adhesion"/>
</dbReference>
<dbReference type="InterPro" id="IPR013425">
    <property type="entry name" value="Autotrns_rpt"/>
</dbReference>
<evidence type="ECO:0000259" key="2">
    <source>
        <dbReference type="PROSITE" id="PS51208"/>
    </source>
</evidence>
<keyword evidence="1" id="KW-0732">Signal</keyword>
<dbReference type="Proteomes" id="UP001597128">
    <property type="component" value="Unassembled WGS sequence"/>
</dbReference>
<dbReference type="InterPro" id="IPR036709">
    <property type="entry name" value="Autotransporte_beta_dom_sf"/>
</dbReference>
<comment type="caution">
    <text evidence="3">The sequence shown here is derived from an EMBL/GenBank/DDBJ whole genome shotgun (WGS) entry which is preliminary data.</text>
</comment>
<keyword evidence="4" id="KW-1185">Reference proteome</keyword>
<proteinExistence type="predicted"/>
<dbReference type="Gene3D" id="2.160.20.20">
    <property type="match status" value="1"/>
</dbReference>
<name>A0ABW3F9L1_9PROT</name>
<dbReference type="InterPro" id="IPR012332">
    <property type="entry name" value="Autotransporter_pectin_lyase_C"/>
</dbReference>
<dbReference type="RefSeq" id="WP_379057859.1">
    <property type="nucleotide sequence ID" value="NZ_JBHTKB010000002.1"/>
</dbReference>